<dbReference type="AlphaFoldDB" id="A0A4P9ZTP2"/>
<dbReference type="GO" id="GO:0006298">
    <property type="term" value="P:mismatch repair"/>
    <property type="evidence" value="ECO:0007669"/>
    <property type="project" value="InterPro"/>
</dbReference>
<dbReference type="GO" id="GO:0030983">
    <property type="term" value="F:mismatched DNA binding"/>
    <property type="evidence" value="ECO:0007669"/>
    <property type="project" value="InterPro"/>
</dbReference>
<feature type="region of interest" description="Disordered" evidence="2">
    <location>
        <begin position="1"/>
        <end position="22"/>
    </location>
</feature>
<dbReference type="InterPro" id="IPR036187">
    <property type="entry name" value="DNA_mismatch_repair_MutS_sf"/>
</dbReference>
<protein>
    <recommendedName>
        <fullName evidence="3">DNA mismatch repair protein MutS core domain-containing protein</fullName>
    </recommendedName>
</protein>
<dbReference type="Gene3D" id="1.10.1420.10">
    <property type="match status" value="1"/>
</dbReference>
<dbReference type="GO" id="GO:0005634">
    <property type="term" value="C:nucleus"/>
    <property type="evidence" value="ECO:0007669"/>
    <property type="project" value="TreeGrafter"/>
</dbReference>
<dbReference type="PANTHER" id="PTHR11361">
    <property type="entry name" value="DNA MISMATCH REPAIR PROTEIN MUTS FAMILY MEMBER"/>
    <property type="match status" value="1"/>
</dbReference>
<dbReference type="InterPro" id="IPR007696">
    <property type="entry name" value="DNA_mismatch_repair_MutS_core"/>
</dbReference>
<evidence type="ECO:0000256" key="1">
    <source>
        <dbReference type="ARBA" id="ARBA00006271"/>
    </source>
</evidence>
<evidence type="ECO:0000256" key="2">
    <source>
        <dbReference type="SAM" id="MobiDB-lite"/>
    </source>
</evidence>
<dbReference type="InterPro" id="IPR045076">
    <property type="entry name" value="MutS"/>
</dbReference>
<organism evidence="4 5">
    <name type="scientific">Dimargaris cristalligena</name>
    <dbReference type="NCBI Taxonomy" id="215637"/>
    <lineage>
        <taxon>Eukaryota</taxon>
        <taxon>Fungi</taxon>
        <taxon>Fungi incertae sedis</taxon>
        <taxon>Zoopagomycota</taxon>
        <taxon>Kickxellomycotina</taxon>
        <taxon>Dimargaritomycetes</taxon>
        <taxon>Dimargaritales</taxon>
        <taxon>Dimargaritaceae</taxon>
        <taxon>Dimargaris</taxon>
    </lineage>
</organism>
<proteinExistence type="inferred from homology"/>
<dbReference type="PANTHER" id="PTHR11361:SF21">
    <property type="entry name" value="MUTS PROTEIN HOMOLOG 4"/>
    <property type="match status" value="1"/>
</dbReference>
<dbReference type="Pfam" id="PF05192">
    <property type="entry name" value="MutS_III"/>
    <property type="match status" value="1"/>
</dbReference>
<evidence type="ECO:0000259" key="3">
    <source>
        <dbReference type="Pfam" id="PF05192"/>
    </source>
</evidence>
<dbReference type="InterPro" id="IPR036678">
    <property type="entry name" value="MutS_con_dom_sf"/>
</dbReference>
<feature type="domain" description="DNA mismatch repair protein MutS core" evidence="3">
    <location>
        <begin position="249"/>
        <end position="308"/>
    </location>
</feature>
<dbReference type="SUPFAM" id="SSF48334">
    <property type="entry name" value="DNA repair protein MutS, domain III"/>
    <property type="match status" value="1"/>
</dbReference>
<dbReference type="GO" id="GO:0007131">
    <property type="term" value="P:reciprocal meiotic recombination"/>
    <property type="evidence" value="ECO:0007669"/>
    <property type="project" value="TreeGrafter"/>
</dbReference>
<dbReference type="EMBL" id="ML002584">
    <property type="protein sequence ID" value="RKP36855.1"/>
    <property type="molecule type" value="Genomic_DNA"/>
</dbReference>
<sequence length="317" mass="34787">MSGEAVSRIPYPDRVPEESSNPTIGIVHGGQWSMLNAPAQTQTLIPTPPDMASTGPSAVRTLEPTLRTLQQSHGSYNSGSVTQPNLEDNTICALAEGRVRGGELGLCILNLRLGQCILAQYGDDHSFAYTLGWLQRYQPQLVLVGRPAGQAAPPPPLVLCLRSRIKTLSIRLIERRYYNNQQGLAYLRDYATDSAHLALQPILDAKYYCSSAIGALFGFLVNGSNLELTLHSLDIRFEACEGCMDIDPSTVQGLELINPQDQGQSTLFSTLNYTLTPMGGRLLRLSILQPFTDIRRIEERHNMVEAIECNSTDSGKL</sequence>
<gene>
    <name evidence="4" type="ORF">BJ085DRAFT_31459</name>
</gene>
<name>A0A4P9ZTP2_9FUNG</name>
<keyword evidence="5" id="KW-1185">Reference proteome</keyword>
<dbReference type="GO" id="GO:0140664">
    <property type="term" value="F:ATP-dependent DNA damage sensor activity"/>
    <property type="evidence" value="ECO:0007669"/>
    <property type="project" value="InterPro"/>
</dbReference>
<evidence type="ECO:0000313" key="5">
    <source>
        <dbReference type="Proteomes" id="UP000268162"/>
    </source>
</evidence>
<dbReference type="GO" id="GO:0005524">
    <property type="term" value="F:ATP binding"/>
    <property type="evidence" value="ECO:0007669"/>
    <property type="project" value="InterPro"/>
</dbReference>
<evidence type="ECO:0000313" key="4">
    <source>
        <dbReference type="EMBL" id="RKP36855.1"/>
    </source>
</evidence>
<comment type="similarity">
    <text evidence="1">Belongs to the DNA mismatch repair MutS family.</text>
</comment>
<dbReference type="Proteomes" id="UP000268162">
    <property type="component" value="Unassembled WGS sequence"/>
</dbReference>
<dbReference type="SUPFAM" id="SSF53150">
    <property type="entry name" value="DNA repair protein MutS, domain II"/>
    <property type="match status" value="1"/>
</dbReference>
<dbReference type="STRING" id="215637.A0A4P9ZTP2"/>
<reference evidence="5" key="1">
    <citation type="journal article" date="2018" name="Nat. Microbiol.">
        <title>Leveraging single-cell genomics to expand the fungal tree of life.</title>
        <authorList>
            <person name="Ahrendt S.R."/>
            <person name="Quandt C.A."/>
            <person name="Ciobanu D."/>
            <person name="Clum A."/>
            <person name="Salamov A."/>
            <person name="Andreopoulos B."/>
            <person name="Cheng J.F."/>
            <person name="Woyke T."/>
            <person name="Pelin A."/>
            <person name="Henrissat B."/>
            <person name="Reynolds N.K."/>
            <person name="Benny G.L."/>
            <person name="Smith M.E."/>
            <person name="James T.Y."/>
            <person name="Grigoriev I.V."/>
        </authorList>
    </citation>
    <scope>NUCLEOTIDE SEQUENCE [LARGE SCALE GENOMIC DNA]</scope>
    <source>
        <strain evidence="5">RSA 468</strain>
    </source>
</reference>
<accession>A0A4P9ZTP2</accession>